<evidence type="ECO:0000256" key="1">
    <source>
        <dbReference type="ARBA" id="ARBA00022553"/>
    </source>
</evidence>
<sequence length="127" mass="13853">MPLRTFSIAAVDDDHRLLESLRDLLESAGYSVRSFKSAMSFLEDDTALSESDCIITDIGMPAIDGFELNELVKEARPELPVIFITARHEIADQQRAVAQGSHFFRKPFDGQALLAAIGQALQSGDGG</sequence>
<evidence type="ECO:0000313" key="5">
    <source>
        <dbReference type="Proteomes" id="UP001156905"/>
    </source>
</evidence>
<evidence type="ECO:0000259" key="3">
    <source>
        <dbReference type="PROSITE" id="PS50110"/>
    </source>
</evidence>
<feature type="domain" description="Response regulatory" evidence="3">
    <location>
        <begin position="7"/>
        <end position="121"/>
    </location>
</feature>
<dbReference type="Pfam" id="PF00072">
    <property type="entry name" value="Response_reg"/>
    <property type="match status" value="1"/>
</dbReference>
<dbReference type="InterPro" id="IPR050595">
    <property type="entry name" value="Bact_response_regulator"/>
</dbReference>
<dbReference type="EMBL" id="BSOW01000002">
    <property type="protein sequence ID" value="GLR84069.1"/>
    <property type="molecule type" value="Genomic_DNA"/>
</dbReference>
<protein>
    <submittedName>
        <fullName evidence="4">Response regulator</fullName>
    </submittedName>
</protein>
<reference evidence="5" key="1">
    <citation type="journal article" date="2019" name="Int. J. Syst. Evol. Microbiol.">
        <title>The Global Catalogue of Microorganisms (GCM) 10K type strain sequencing project: providing services to taxonomists for standard genome sequencing and annotation.</title>
        <authorList>
            <consortium name="The Broad Institute Genomics Platform"/>
            <consortium name="The Broad Institute Genome Sequencing Center for Infectious Disease"/>
            <person name="Wu L."/>
            <person name="Ma J."/>
        </authorList>
    </citation>
    <scope>NUCLEOTIDE SEQUENCE [LARGE SCALE GENOMIC DNA]</scope>
    <source>
        <strain evidence="5">NBRC 102520</strain>
    </source>
</reference>
<proteinExistence type="predicted"/>
<gene>
    <name evidence="4" type="ORF">GCM10007857_07790</name>
</gene>
<accession>A0ABQ6AP89</accession>
<evidence type="ECO:0000313" key="4">
    <source>
        <dbReference type="EMBL" id="GLR84069.1"/>
    </source>
</evidence>
<dbReference type="PANTHER" id="PTHR44591">
    <property type="entry name" value="STRESS RESPONSE REGULATOR PROTEIN 1"/>
    <property type="match status" value="1"/>
</dbReference>
<organism evidence="4 5">
    <name type="scientific">Bradyrhizobium iriomotense</name>
    <dbReference type="NCBI Taxonomy" id="441950"/>
    <lineage>
        <taxon>Bacteria</taxon>
        <taxon>Pseudomonadati</taxon>
        <taxon>Pseudomonadota</taxon>
        <taxon>Alphaproteobacteria</taxon>
        <taxon>Hyphomicrobiales</taxon>
        <taxon>Nitrobacteraceae</taxon>
        <taxon>Bradyrhizobium</taxon>
    </lineage>
</organism>
<dbReference type="RefSeq" id="WP_284261292.1">
    <property type="nucleotide sequence ID" value="NZ_BSOW01000002.1"/>
</dbReference>
<dbReference type="Gene3D" id="3.40.50.2300">
    <property type="match status" value="1"/>
</dbReference>
<dbReference type="InterPro" id="IPR011006">
    <property type="entry name" value="CheY-like_superfamily"/>
</dbReference>
<dbReference type="PANTHER" id="PTHR44591:SF25">
    <property type="entry name" value="CHEMOTAXIS TWO-COMPONENT RESPONSE REGULATOR"/>
    <property type="match status" value="1"/>
</dbReference>
<dbReference type="SMART" id="SM00448">
    <property type="entry name" value="REC"/>
    <property type="match status" value="1"/>
</dbReference>
<name>A0ABQ6AP89_9BRAD</name>
<keyword evidence="5" id="KW-1185">Reference proteome</keyword>
<evidence type="ECO:0000256" key="2">
    <source>
        <dbReference type="PROSITE-ProRule" id="PRU00169"/>
    </source>
</evidence>
<dbReference type="PROSITE" id="PS50110">
    <property type="entry name" value="RESPONSE_REGULATORY"/>
    <property type="match status" value="1"/>
</dbReference>
<keyword evidence="1 2" id="KW-0597">Phosphoprotein</keyword>
<feature type="modified residue" description="4-aspartylphosphate" evidence="2">
    <location>
        <position position="57"/>
    </location>
</feature>
<dbReference type="InterPro" id="IPR001789">
    <property type="entry name" value="Sig_transdc_resp-reg_receiver"/>
</dbReference>
<dbReference type="Proteomes" id="UP001156905">
    <property type="component" value="Unassembled WGS sequence"/>
</dbReference>
<comment type="caution">
    <text evidence="4">The sequence shown here is derived from an EMBL/GenBank/DDBJ whole genome shotgun (WGS) entry which is preliminary data.</text>
</comment>
<dbReference type="SUPFAM" id="SSF52172">
    <property type="entry name" value="CheY-like"/>
    <property type="match status" value="1"/>
</dbReference>